<dbReference type="EMBL" id="MBDO02000054">
    <property type="protein sequence ID" value="RLN65409.1"/>
    <property type="molecule type" value="Genomic_DNA"/>
</dbReference>
<evidence type="ECO:0000313" key="3">
    <source>
        <dbReference type="Proteomes" id="UP000277300"/>
    </source>
</evidence>
<gene>
    <name evidence="1" type="ORF">BBJ29_000903</name>
    <name evidence="2" type="ORF">BBP00_00002873</name>
</gene>
<reference evidence="3 4" key="1">
    <citation type="submission" date="2018-07" db="EMBL/GenBank/DDBJ databases">
        <title>Genome sequencing of oomycete isolates from Chile give support for New Zealand origin for Phytophthora kernoviae and make available the first Nothophytophthora sp. genome.</title>
        <authorList>
            <person name="Studholme D.J."/>
            <person name="Sanfuentes E."/>
            <person name="Panda P."/>
            <person name="Hill R."/>
            <person name="Sambles C."/>
            <person name="Grant M."/>
            <person name="Williams N.M."/>
            <person name="Mcdougal R.L."/>
        </authorList>
    </citation>
    <scope>NUCLEOTIDE SEQUENCE [LARGE SCALE GENOMIC DNA]</scope>
    <source>
        <strain evidence="2">Chile6</strain>
        <strain evidence="1">Chile7</strain>
    </source>
</reference>
<organism evidence="2 3">
    <name type="scientific">Phytophthora kernoviae</name>
    <dbReference type="NCBI Taxonomy" id="325452"/>
    <lineage>
        <taxon>Eukaryota</taxon>
        <taxon>Sar</taxon>
        <taxon>Stramenopiles</taxon>
        <taxon>Oomycota</taxon>
        <taxon>Peronosporomycetes</taxon>
        <taxon>Peronosporales</taxon>
        <taxon>Peronosporaceae</taxon>
        <taxon>Phytophthora</taxon>
    </lineage>
</organism>
<dbReference type="Proteomes" id="UP000284657">
    <property type="component" value="Unassembled WGS sequence"/>
</dbReference>
<dbReference type="Proteomes" id="UP000277300">
    <property type="component" value="Unassembled WGS sequence"/>
</dbReference>
<dbReference type="AlphaFoldDB" id="A0A3F2RXM4"/>
<evidence type="ECO:0000313" key="1">
    <source>
        <dbReference type="EMBL" id="RLN50075.1"/>
    </source>
</evidence>
<proteinExistence type="predicted"/>
<protein>
    <submittedName>
        <fullName evidence="2">Uncharacterized protein</fullName>
    </submittedName>
</protein>
<dbReference type="EMBL" id="MBAD02002065">
    <property type="protein sequence ID" value="RLN50075.1"/>
    <property type="molecule type" value="Genomic_DNA"/>
</dbReference>
<sequence length="232" mass="25832">MATTATSFEADIVDVGTVAVAVAATGTTEIELVQAEETHNDEATLPDAVRIGATSDASSLQPSVHLDDDEVIVASPPARHCGKRRACPGGYMLFSNEFKLHALQKLDEGKSAAEVAEELGLKNPKRLTYWKSVRDKLVTSEKKRFRLSGGGRRSSCSFEDELLTWVSERHQRGEGTDVKAVLEYMREFHTSFTAGKKEPTLRKWILRFFKRCWRAPSTSMDSQDAEKSYIFV</sequence>
<comment type="caution">
    <text evidence="2">The sequence shown here is derived from an EMBL/GenBank/DDBJ whole genome shotgun (WGS) entry which is preliminary data.</text>
</comment>
<dbReference type="OrthoDB" id="163995at2759"/>
<accession>A0A3F2RXM4</accession>
<evidence type="ECO:0000313" key="2">
    <source>
        <dbReference type="EMBL" id="RLN65409.1"/>
    </source>
</evidence>
<evidence type="ECO:0000313" key="4">
    <source>
        <dbReference type="Proteomes" id="UP000284657"/>
    </source>
</evidence>
<name>A0A3F2RXM4_9STRA</name>